<dbReference type="PANTHER" id="PTHR31517">
    <property type="match status" value="1"/>
</dbReference>
<evidence type="ECO:0000256" key="19">
    <source>
        <dbReference type="PIRSR" id="PIRSR600823-3"/>
    </source>
</evidence>
<gene>
    <name evidence="24" type="ORF">GQ55_2G002900</name>
</gene>
<dbReference type="PRINTS" id="PR00458">
    <property type="entry name" value="PEROXIDASE"/>
</dbReference>
<name>A0A2T7EK04_9POAL</name>
<protein>
    <recommendedName>
        <fullName evidence="5 22">Peroxidase</fullName>
        <ecNumber evidence="5 22">1.11.1.7</ecNumber>
    </recommendedName>
</protein>
<feature type="disulfide bond" evidence="21">
    <location>
        <begin position="37"/>
        <end position="115"/>
    </location>
</feature>
<keyword evidence="13 19" id="KW-0408">Iron</keyword>
<keyword evidence="14 21" id="KW-1015">Disulfide bond</keyword>
<comment type="similarity">
    <text evidence="4">Belongs to the peroxidase family. Ascorbate peroxidase subfamily.</text>
</comment>
<evidence type="ECO:0000256" key="22">
    <source>
        <dbReference type="RuleBase" id="RU362060"/>
    </source>
</evidence>
<dbReference type="FunFam" id="1.10.520.10:FF:000006">
    <property type="entry name" value="Peroxidase"/>
    <property type="match status" value="1"/>
</dbReference>
<keyword evidence="16 22" id="KW-0376">Hydrogen peroxide</keyword>
<evidence type="ECO:0000256" key="17">
    <source>
        <dbReference type="PIRSR" id="PIRSR600823-1"/>
    </source>
</evidence>
<reference evidence="24 25" key="1">
    <citation type="submission" date="2018-04" db="EMBL/GenBank/DDBJ databases">
        <title>WGS assembly of Panicum hallii var. hallii HAL2.</title>
        <authorList>
            <person name="Lovell J."/>
            <person name="Jenkins J."/>
            <person name="Lowry D."/>
            <person name="Mamidi S."/>
            <person name="Sreedasyam A."/>
            <person name="Weng X."/>
            <person name="Barry K."/>
            <person name="Bonette J."/>
            <person name="Campitelli B."/>
            <person name="Daum C."/>
            <person name="Gordon S."/>
            <person name="Gould B."/>
            <person name="Lipzen A."/>
            <person name="MacQueen A."/>
            <person name="Palacio-Mejia J."/>
            <person name="Plott C."/>
            <person name="Shakirov E."/>
            <person name="Shu S."/>
            <person name="Yoshinaga Y."/>
            <person name="Zane M."/>
            <person name="Rokhsar D."/>
            <person name="Grimwood J."/>
            <person name="Schmutz J."/>
            <person name="Juenger T."/>
        </authorList>
    </citation>
    <scope>NUCLEOTIDE SEQUENCE [LARGE SCALE GENOMIC DNA]</scope>
    <source>
        <strain evidence="25">cv. HAL2</strain>
    </source>
</reference>
<evidence type="ECO:0000256" key="1">
    <source>
        <dbReference type="ARBA" id="ARBA00000189"/>
    </source>
</evidence>
<proteinExistence type="inferred from homology"/>
<dbReference type="InterPro" id="IPR002016">
    <property type="entry name" value="Haem_peroxidase"/>
</dbReference>
<evidence type="ECO:0000313" key="24">
    <source>
        <dbReference type="EMBL" id="PUZ68161.1"/>
    </source>
</evidence>
<dbReference type="CDD" id="cd00693">
    <property type="entry name" value="secretory_peroxidase"/>
    <property type="match status" value="1"/>
</dbReference>
<comment type="cofactor">
    <cofactor evidence="19 22">
        <name>heme b</name>
        <dbReference type="ChEBI" id="CHEBI:60344"/>
    </cofactor>
    <text evidence="19 22">Binds 1 heme b (iron(II)-protoporphyrin IX) group per subunit.</text>
</comment>
<dbReference type="Proteomes" id="UP000244336">
    <property type="component" value="Chromosome 2"/>
</dbReference>
<dbReference type="GO" id="GO:0042744">
    <property type="term" value="P:hydrogen peroxide catabolic process"/>
    <property type="evidence" value="ECO:0007669"/>
    <property type="project" value="UniProtKB-KW"/>
</dbReference>
<feature type="binding site" evidence="19">
    <location>
        <position position="244"/>
    </location>
    <ligand>
        <name>Ca(2+)</name>
        <dbReference type="ChEBI" id="CHEBI:29108"/>
        <label>2</label>
    </ligand>
</feature>
<evidence type="ECO:0000256" key="9">
    <source>
        <dbReference type="ARBA" id="ARBA00022723"/>
    </source>
</evidence>
<keyword evidence="11 19" id="KW-0106">Calcium</keyword>
<evidence type="ECO:0000256" key="13">
    <source>
        <dbReference type="ARBA" id="ARBA00023004"/>
    </source>
</evidence>
<evidence type="ECO:0000256" key="18">
    <source>
        <dbReference type="PIRSR" id="PIRSR600823-2"/>
    </source>
</evidence>
<keyword evidence="10 22" id="KW-0732">Signal</keyword>
<keyword evidence="25" id="KW-1185">Reference proteome</keyword>
<dbReference type="OrthoDB" id="650024at2759"/>
<dbReference type="InterPro" id="IPR019793">
    <property type="entry name" value="Peroxidases_heam-ligand_BS"/>
</dbReference>
<keyword evidence="9 19" id="KW-0479">Metal-binding</keyword>
<dbReference type="GO" id="GO:0020037">
    <property type="term" value="F:heme binding"/>
    <property type="evidence" value="ECO:0007669"/>
    <property type="project" value="UniProtKB-UniRule"/>
</dbReference>
<evidence type="ECO:0000256" key="14">
    <source>
        <dbReference type="ARBA" id="ARBA00023157"/>
    </source>
</evidence>
<dbReference type="GO" id="GO:0006979">
    <property type="term" value="P:response to oxidative stress"/>
    <property type="evidence" value="ECO:0007669"/>
    <property type="project" value="UniProtKB-UniRule"/>
</dbReference>
<feature type="disulfide bond" evidence="21">
    <location>
        <begin position="200"/>
        <end position="232"/>
    </location>
</feature>
<organism evidence="24 25">
    <name type="scientific">Panicum hallii var. hallii</name>
    <dbReference type="NCBI Taxonomy" id="1504633"/>
    <lineage>
        <taxon>Eukaryota</taxon>
        <taxon>Viridiplantae</taxon>
        <taxon>Streptophyta</taxon>
        <taxon>Embryophyta</taxon>
        <taxon>Tracheophyta</taxon>
        <taxon>Spermatophyta</taxon>
        <taxon>Magnoliopsida</taxon>
        <taxon>Liliopsida</taxon>
        <taxon>Poales</taxon>
        <taxon>Poaceae</taxon>
        <taxon>PACMAD clade</taxon>
        <taxon>Panicoideae</taxon>
        <taxon>Panicodae</taxon>
        <taxon>Paniceae</taxon>
        <taxon>Panicinae</taxon>
        <taxon>Panicum</taxon>
        <taxon>Panicum sect. Panicum</taxon>
    </lineage>
</organism>
<evidence type="ECO:0000256" key="7">
    <source>
        <dbReference type="ARBA" id="ARBA00022559"/>
    </source>
</evidence>
<feature type="binding site" evidence="19">
    <location>
        <position position="69"/>
    </location>
    <ligand>
        <name>Ca(2+)</name>
        <dbReference type="ChEBI" id="CHEBI:29108"/>
        <label>1</label>
    </ligand>
</feature>
<feature type="disulfide bond" evidence="21">
    <location>
        <begin position="121"/>
        <end position="322"/>
    </location>
</feature>
<comment type="cofactor">
    <cofactor evidence="19 22">
        <name>Ca(2+)</name>
        <dbReference type="ChEBI" id="CHEBI:29108"/>
    </cofactor>
    <text evidence="19 22">Binds 2 calcium ions per subunit.</text>
</comment>
<evidence type="ECO:0000256" key="15">
    <source>
        <dbReference type="ARBA" id="ARBA00023180"/>
    </source>
</evidence>
<feature type="binding site" description="axial binding residue" evidence="19">
    <location>
        <position position="193"/>
    </location>
    <ligand>
        <name>heme b</name>
        <dbReference type="ChEBI" id="CHEBI:60344"/>
    </ligand>
    <ligandPart>
        <name>Fe</name>
        <dbReference type="ChEBI" id="CHEBI:18248"/>
    </ligandPart>
</feature>
<feature type="disulfide bond" evidence="21">
    <location>
        <begin position="70"/>
        <end position="75"/>
    </location>
</feature>
<keyword evidence="7 22" id="KW-0575">Peroxidase</keyword>
<feature type="site" description="Transition state stabilizer" evidence="20">
    <location>
        <position position="64"/>
    </location>
</feature>
<feature type="signal peptide" evidence="22">
    <location>
        <begin position="1"/>
        <end position="19"/>
    </location>
</feature>
<evidence type="ECO:0000256" key="16">
    <source>
        <dbReference type="ARBA" id="ARBA00023324"/>
    </source>
</evidence>
<evidence type="ECO:0000256" key="8">
    <source>
        <dbReference type="ARBA" id="ARBA00022617"/>
    </source>
</evidence>
<feature type="chain" id="PRO_5015372457" description="Peroxidase" evidence="22">
    <location>
        <begin position="20"/>
        <end position="327"/>
    </location>
</feature>
<evidence type="ECO:0000256" key="10">
    <source>
        <dbReference type="ARBA" id="ARBA00022729"/>
    </source>
</evidence>
<accession>A0A2T7EK04</accession>
<dbReference type="EMBL" id="CM009750">
    <property type="protein sequence ID" value="PUZ68161.1"/>
    <property type="molecule type" value="Genomic_DNA"/>
</dbReference>
<dbReference type="Pfam" id="PF00141">
    <property type="entry name" value="peroxidase"/>
    <property type="match status" value="1"/>
</dbReference>
<evidence type="ECO:0000256" key="12">
    <source>
        <dbReference type="ARBA" id="ARBA00023002"/>
    </source>
</evidence>
<feature type="binding site" evidence="19">
    <location>
        <position position="252"/>
    </location>
    <ligand>
        <name>Ca(2+)</name>
        <dbReference type="ChEBI" id="CHEBI:29108"/>
        <label>2</label>
    </ligand>
</feature>
<keyword evidence="12 22" id="KW-0560">Oxidoreductase</keyword>
<evidence type="ECO:0000256" key="21">
    <source>
        <dbReference type="PIRSR" id="PIRSR600823-5"/>
    </source>
</evidence>
<feature type="binding site" evidence="18">
    <location>
        <position position="163"/>
    </location>
    <ligand>
        <name>substrate</name>
    </ligand>
</feature>
<evidence type="ECO:0000256" key="4">
    <source>
        <dbReference type="ARBA" id="ARBA00006873"/>
    </source>
</evidence>
<keyword evidence="6 22" id="KW-0964">Secreted</keyword>
<evidence type="ECO:0000256" key="3">
    <source>
        <dbReference type="ARBA" id="ARBA00004613"/>
    </source>
</evidence>
<evidence type="ECO:0000256" key="20">
    <source>
        <dbReference type="PIRSR" id="PIRSR600823-4"/>
    </source>
</evidence>
<keyword evidence="8 22" id="KW-0349">Heme</keyword>
<dbReference type="PROSITE" id="PS50873">
    <property type="entry name" value="PEROXIDASE_4"/>
    <property type="match status" value="1"/>
</dbReference>
<dbReference type="InterPro" id="IPR000823">
    <property type="entry name" value="Peroxidase_pln"/>
</dbReference>
<feature type="domain" description="Plant heme peroxidase family profile" evidence="23">
    <location>
        <begin position="27"/>
        <end position="326"/>
    </location>
</feature>
<comment type="function">
    <text evidence="2">Removal of H(2)O(2), oxidation of toxic reductants, biosynthesis and degradation of lignin, suberization, auxin catabolism, response to environmental stresses such as wounding, pathogen attack and oxidative stress. These functions might be dependent on each isozyme/isoform in each plant tissue.</text>
</comment>
<comment type="subcellular location">
    <subcellularLocation>
        <location evidence="3 22">Secreted</location>
    </subcellularLocation>
</comment>
<dbReference type="FunFam" id="1.10.420.10:FF:000010">
    <property type="entry name" value="Peroxidase"/>
    <property type="match status" value="1"/>
</dbReference>
<dbReference type="SUPFAM" id="SSF48113">
    <property type="entry name" value="Heme-dependent peroxidases"/>
    <property type="match status" value="1"/>
</dbReference>
<dbReference type="STRING" id="1504633.A0A2T7EK04"/>
<dbReference type="Gene3D" id="1.10.420.10">
    <property type="entry name" value="Peroxidase, domain 2"/>
    <property type="match status" value="1"/>
</dbReference>
<dbReference type="GO" id="GO:0005576">
    <property type="term" value="C:extracellular region"/>
    <property type="evidence" value="ECO:0007669"/>
    <property type="project" value="UniProtKB-SubCell"/>
</dbReference>
<dbReference type="AlphaFoldDB" id="A0A2T7EK04"/>
<dbReference type="InterPro" id="IPR010255">
    <property type="entry name" value="Haem_peroxidase_sf"/>
</dbReference>
<evidence type="ECO:0000259" key="23">
    <source>
        <dbReference type="PROSITE" id="PS50873"/>
    </source>
</evidence>
<feature type="active site" description="Proton acceptor" evidence="17">
    <location>
        <position position="68"/>
    </location>
</feature>
<comment type="similarity">
    <text evidence="22">Belongs to the peroxidase family. Classical plant (class III) peroxidase subfamily.</text>
</comment>
<feature type="binding site" evidence="19">
    <location>
        <position position="194"/>
    </location>
    <ligand>
        <name>Ca(2+)</name>
        <dbReference type="ChEBI" id="CHEBI:29108"/>
        <label>2</label>
    </ligand>
</feature>
<dbReference type="PANTHER" id="PTHR31517:SF84">
    <property type="entry name" value="PEROXIDASE"/>
    <property type="match status" value="1"/>
</dbReference>
<dbReference type="PROSITE" id="PS00435">
    <property type="entry name" value="PEROXIDASE_1"/>
    <property type="match status" value="1"/>
</dbReference>
<dbReference type="InterPro" id="IPR033905">
    <property type="entry name" value="Secretory_peroxidase"/>
</dbReference>
<evidence type="ECO:0000256" key="6">
    <source>
        <dbReference type="ARBA" id="ARBA00022525"/>
    </source>
</evidence>
<comment type="catalytic activity">
    <reaction evidence="1 22">
        <text>2 a phenolic donor + H2O2 = 2 a phenolic radical donor + 2 H2O</text>
        <dbReference type="Rhea" id="RHEA:56136"/>
        <dbReference type="ChEBI" id="CHEBI:15377"/>
        <dbReference type="ChEBI" id="CHEBI:16240"/>
        <dbReference type="ChEBI" id="CHEBI:139520"/>
        <dbReference type="ChEBI" id="CHEBI:139521"/>
        <dbReference type="EC" id="1.11.1.7"/>
    </reaction>
</comment>
<keyword evidence="15" id="KW-0325">Glycoprotein</keyword>
<evidence type="ECO:0000256" key="2">
    <source>
        <dbReference type="ARBA" id="ARBA00002322"/>
    </source>
</evidence>
<feature type="binding site" evidence="19">
    <location>
        <position position="76"/>
    </location>
    <ligand>
        <name>Ca(2+)</name>
        <dbReference type="ChEBI" id="CHEBI:29108"/>
        <label>1</label>
    </ligand>
</feature>
<dbReference type="PRINTS" id="PR00461">
    <property type="entry name" value="PLPEROXIDASE"/>
</dbReference>
<evidence type="ECO:0000256" key="5">
    <source>
        <dbReference type="ARBA" id="ARBA00012313"/>
    </source>
</evidence>
<dbReference type="GO" id="GO:0046872">
    <property type="term" value="F:metal ion binding"/>
    <property type="evidence" value="ECO:0007669"/>
    <property type="project" value="UniProtKB-UniRule"/>
</dbReference>
<dbReference type="Gene3D" id="1.10.520.10">
    <property type="match status" value="1"/>
</dbReference>
<sequence length="327" mass="34675">MASRLSLLVLLLVVAAASATLTSTAAQLQYGYYNTTCPGVEDLVREELLAMFAADMTLPAGLLRLHFHDCFGAGCDATLLLKSHNGTAQRDADPNSTVRGYEAIEAVKAKVEAACPLVVSCADLLAMAARDAVNFTQGPAYQVETGRRDGNVSRKEDAERFLPPADGNVTVLTQYFAAQNLSAKDMIVLSAAHTIGAAHCPSFSKRLYNSSGAGDQDPAMDPAYAKNLTAACPPGNVASVQPLDPVSPNRFDLDFYKSVANGTALLGSDAALLEDSLSFAYVQLMTNDSYLDTFFADFAASMINMGRIGVRTGADGEIRDTCAIYVD</sequence>
<evidence type="ECO:0000256" key="11">
    <source>
        <dbReference type="ARBA" id="ARBA00022837"/>
    </source>
</evidence>
<dbReference type="EC" id="1.11.1.7" evidence="5 22"/>
<feature type="binding site" evidence="19">
    <location>
        <position position="74"/>
    </location>
    <ligand>
        <name>Ca(2+)</name>
        <dbReference type="ChEBI" id="CHEBI:29108"/>
        <label>1</label>
    </ligand>
</feature>
<dbReference type="GO" id="GO:0140825">
    <property type="term" value="F:lactoperoxidase activity"/>
    <property type="evidence" value="ECO:0007669"/>
    <property type="project" value="UniProtKB-EC"/>
</dbReference>
<evidence type="ECO:0000313" key="25">
    <source>
        <dbReference type="Proteomes" id="UP000244336"/>
    </source>
</evidence>
<dbReference type="Gramene" id="PUZ68161">
    <property type="protein sequence ID" value="PUZ68161"/>
    <property type="gene ID" value="GQ55_2G002900"/>
</dbReference>